<protein>
    <submittedName>
        <fullName evidence="7">Gram-negative bacterial tonB protein</fullName>
    </submittedName>
</protein>
<organism evidence="7 8">
    <name type="scientific">Ruegeria arenilitoris</name>
    <dbReference type="NCBI Taxonomy" id="1173585"/>
    <lineage>
        <taxon>Bacteria</taxon>
        <taxon>Pseudomonadati</taxon>
        <taxon>Pseudomonadota</taxon>
        <taxon>Alphaproteobacteria</taxon>
        <taxon>Rhodobacterales</taxon>
        <taxon>Roseobacteraceae</taxon>
        <taxon>Ruegeria</taxon>
    </lineage>
</organism>
<feature type="domain" description="TonB C-terminal" evidence="6">
    <location>
        <begin position="274"/>
        <end position="360"/>
    </location>
</feature>
<feature type="compositionally biased region" description="Acidic residues" evidence="5">
    <location>
        <begin position="67"/>
        <end position="81"/>
    </location>
</feature>
<feature type="region of interest" description="Disordered" evidence="5">
    <location>
        <begin position="31"/>
        <end position="231"/>
    </location>
</feature>
<keyword evidence="3" id="KW-1133">Transmembrane helix</keyword>
<sequence>MIRESLFVAALAVVLSVLFHLFLLLPAARDPAEPATAGSQPDTVALGNAFEDLAETATPPEPPPPAEEPEPDVEQPTEPDQAEIPVSETLVASSDPQKVNSPDIGQTNPVQPDQPVPEIVEPADSAEGDRQAADEVDETPPVQAESQSAAAPEAPVEPIEAPISEPEQLAALPAPSPIPDPSVPAEEQQPVESDTDDGTSDLAVATSIRPRLPDRTPAPAPAPDQRASRLDSFDNLRFPNKQIDSPLTTYRRQGVDAFTRGGNSNQSGGRGPGNSNVTNYAGQVLVHLNRTPPVYVSVRGFAKVFFEINPDGTLAWVDIIDSSGSTEVDRAAKEQVRRASPFPRPPGGVSRKLSFYFQNG</sequence>
<dbReference type="GO" id="GO:0055085">
    <property type="term" value="P:transmembrane transport"/>
    <property type="evidence" value="ECO:0007669"/>
    <property type="project" value="InterPro"/>
</dbReference>
<feature type="compositionally biased region" description="Polar residues" evidence="5">
    <location>
        <begin position="90"/>
        <end position="111"/>
    </location>
</feature>
<dbReference type="AlphaFoldDB" id="A0A238L3H5"/>
<name>A0A238L3H5_9RHOB</name>
<dbReference type="Pfam" id="PF13103">
    <property type="entry name" value="TonB_2"/>
    <property type="match status" value="1"/>
</dbReference>
<reference evidence="8" key="1">
    <citation type="submission" date="2017-05" db="EMBL/GenBank/DDBJ databases">
        <authorList>
            <person name="Rodrigo-Torres L."/>
            <person name="Arahal R. D."/>
            <person name="Lucena T."/>
        </authorList>
    </citation>
    <scope>NUCLEOTIDE SEQUENCE [LARGE SCALE GENOMIC DNA]</scope>
    <source>
        <strain evidence="8">CECT 8715</strain>
    </source>
</reference>
<evidence type="ECO:0000313" key="8">
    <source>
        <dbReference type="Proteomes" id="UP000202485"/>
    </source>
</evidence>
<keyword evidence="8" id="KW-1185">Reference proteome</keyword>
<keyword evidence="4" id="KW-0472">Membrane</keyword>
<comment type="subcellular location">
    <subcellularLocation>
        <location evidence="1">Membrane</location>
        <topology evidence="1">Single-pass membrane protein</topology>
    </subcellularLocation>
</comment>
<proteinExistence type="predicted"/>
<evidence type="ECO:0000256" key="3">
    <source>
        <dbReference type="ARBA" id="ARBA00022989"/>
    </source>
</evidence>
<dbReference type="SUPFAM" id="SSF74653">
    <property type="entry name" value="TolA/TonB C-terminal domain"/>
    <property type="match status" value="1"/>
</dbReference>
<dbReference type="InterPro" id="IPR037682">
    <property type="entry name" value="TonB_C"/>
</dbReference>
<dbReference type="PROSITE" id="PS52015">
    <property type="entry name" value="TONB_CTD"/>
    <property type="match status" value="1"/>
</dbReference>
<evidence type="ECO:0000256" key="1">
    <source>
        <dbReference type="ARBA" id="ARBA00004167"/>
    </source>
</evidence>
<dbReference type="GO" id="GO:0016020">
    <property type="term" value="C:membrane"/>
    <property type="evidence" value="ECO:0007669"/>
    <property type="project" value="UniProtKB-SubCell"/>
</dbReference>
<feature type="compositionally biased region" description="Low complexity" evidence="5">
    <location>
        <begin position="140"/>
        <end position="173"/>
    </location>
</feature>
<keyword evidence="2" id="KW-0812">Transmembrane</keyword>
<evidence type="ECO:0000259" key="6">
    <source>
        <dbReference type="PROSITE" id="PS52015"/>
    </source>
</evidence>
<accession>A0A238L3H5</accession>
<evidence type="ECO:0000256" key="5">
    <source>
        <dbReference type="SAM" id="MobiDB-lite"/>
    </source>
</evidence>
<dbReference type="RefSeq" id="WP_093965451.1">
    <property type="nucleotide sequence ID" value="NZ_FXYG01000006.1"/>
</dbReference>
<gene>
    <name evidence="7" type="ORF">RUA8715_03810</name>
</gene>
<dbReference type="EMBL" id="FXYG01000006">
    <property type="protein sequence ID" value="SMX49569.1"/>
    <property type="molecule type" value="Genomic_DNA"/>
</dbReference>
<evidence type="ECO:0000256" key="4">
    <source>
        <dbReference type="ARBA" id="ARBA00023136"/>
    </source>
</evidence>
<dbReference type="InterPro" id="IPR006260">
    <property type="entry name" value="TonB/TolA_C"/>
</dbReference>
<dbReference type="OrthoDB" id="7930032at2"/>
<dbReference type="NCBIfam" id="TIGR01352">
    <property type="entry name" value="tonB_Cterm"/>
    <property type="match status" value="1"/>
</dbReference>
<evidence type="ECO:0000256" key="2">
    <source>
        <dbReference type="ARBA" id="ARBA00022692"/>
    </source>
</evidence>
<dbReference type="Proteomes" id="UP000202485">
    <property type="component" value="Unassembled WGS sequence"/>
</dbReference>
<evidence type="ECO:0000313" key="7">
    <source>
        <dbReference type="EMBL" id="SMX49569.1"/>
    </source>
</evidence>
<dbReference type="Gene3D" id="3.30.1150.10">
    <property type="match status" value="1"/>
</dbReference>